<gene>
    <name evidence="2" type="ORF">MB09_00425</name>
</gene>
<keyword evidence="1" id="KW-0472">Membrane</keyword>
<dbReference type="EMBL" id="JSVU01000001">
    <property type="protein sequence ID" value="KJJ39685.1"/>
    <property type="molecule type" value="Genomic_DNA"/>
</dbReference>
<evidence type="ECO:0000313" key="3">
    <source>
        <dbReference type="Proteomes" id="UP000033497"/>
    </source>
</evidence>
<dbReference type="Proteomes" id="UP000033497">
    <property type="component" value="Unassembled WGS sequence"/>
</dbReference>
<keyword evidence="3" id="KW-1185">Reference proteome</keyword>
<evidence type="ECO:0000256" key="1">
    <source>
        <dbReference type="SAM" id="Phobius"/>
    </source>
</evidence>
<accession>A0ABR5DLN0</accession>
<protein>
    <recommendedName>
        <fullName evidence="4">Isoleucyl-tRNA synthetase</fullName>
    </recommendedName>
</protein>
<reference evidence="2 3" key="1">
    <citation type="submission" date="2014-10" db="EMBL/GenBank/DDBJ databases">
        <title>Genome sequencing of Vitellibacter vladivostokensis KMM 3516.</title>
        <authorList>
            <person name="Thevarajoo S."/>
            <person name="Selvaratnam C."/>
            <person name="Goh K.M."/>
            <person name="Chong C.S."/>
        </authorList>
    </citation>
    <scope>NUCLEOTIDE SEQUENCE [LARGE SCALE GENOMIC DNA]</scope>
    <source>
        <strain evidence="2 3">KMM 3516</strain>
    </source>
</reference>
<name>A0ABR5DLN0_9FLAO</name>
<organism evidence="2 3">
    <name type="scientific">Aequorivita vladivostokensis</name>
    <dbReference type="NCBI Taxonomy" id="171194"/>
    <lineage>
        <taxon>Bacteria</taxon>
        <taxon>Pseudomonadati</taxon>
        <taxon>Bacteroidota</taxon>
        <taxon>Flavobacteriia</taxon>
        <taxon>Flavobacteriales</taxon>
        <taxon>Flavobacteriaceae</taxon>
        <taxon>Aequorivita</taxon>
    </lineage>
</organism>
<evidence type="ECO:0000313" key="2">
    <source>
        <dbReference type="EMBL" id="KJJ39685.1"/>
    </source>
</evidence>
<evidence type="ECO:0008006" key="4">
    <source>
        <dbReference type="Google" id="ProtNLM"/>
    </source>
</evidence>
<comment type="caution">
    <text evidence="2">The sequence shown here is derived from an EMBL/GenBank/DDBJ whole genome shotgun (WGS) entry which is preliminary data.</text>
</comment>
<dbReference type="RefSeq" id="WP_045078899.1">
    <property type="nucleotide sequence ID" value="NZ_JSVU01000001.1"/>
</dbReference>
<keyword evidence="1" id="KW-1133">Transmembrane helix</keyword>
<keyword evidence="1" id="KW-0812">Transmembrane</keyword>
<sequence length="81" mass="9625">MKYFLLTLFFSVLIGLGIGFYIKLEDEATGNLIIGLSLMIGFLVLMPLFIYYRWKNRSVKDYMLTKENIKKMQDYQKDKKI</sequence>
<feature type="transmembrane region" description="Helical" evidence="1">
    <location>
        <begin position="29"/>
        <end position="52"/>
    </location>
</feature>
<proteinExistence type="predicted"/>